<dbReference type="Proteomes" id="UP000035681">
    <property type="component" value="Unplaced"/>
</dbReference>
<dbReference type="PANTHER" id="PTHR13046:SF0">
    <property type="entry name" value="CAAX PRENYL PROTEASE 2"/>
    <property type="match status" value="1"/>
</dbReference>
<feature type="transmembrane region" description="Helical" evidence="13">
    <location>
        <begin position="201"/>
        <end position="222"/>
    </location>
</feature>
<evidence type="ECO:0000313" key="15">
    <source>
        <dbReference type="Proteomes" id="UP000035681"/>
    </source>
</evidence>
<feature type="transmembrane region" description="Helical" evidence="13">
    <location>
        <begin position="95"/>
        <end position="117"/>
    </location>
</feature>
<dbReference type="InterPro" id="IPR035906">
    <property type="entry name" value="MetI-like_sf"/>
</dbReference>
<dbReference type="WBParaSite" id="TCONS_00001689.p1">
    <property type="protein sequence ID" value="TCONS_00001689.p1"/>
    <property type="gene ID" value="XLOC_001570"/>
</dbReference>
<comment type="similarity">
    <text evidence="2">Belongs to the peptidase U48 family.</text>
</comment>
<dbReference type="GO" id="GO:0005789">
    <property type="term" value="C:endoplasmic reticulum membrane"/>
    <property type="evidence" value="ECO:0007669"/>
    <property type="project" value="UniProtKB-SubCell"/>
</dbReference>
<keyword evidence="15" id="KW-1185">Reference proteome</keyword>
<keyword evidence="5" id="KW-0378">Hydrolase</keyword>
<evidence type="ECO:0000256" key="11">
    <source>
        <dbReference type="ARBA" id="ARBA00049729"/>
    </source>
</evidence>
<comment type="subcellular location">
    <subcellularLocation>
        <location evidence="1">Endoplasmic reticulum membrane</location>
        <topology evidence="1">Multi-pass membrane protein</topology>
    </subcellularLocation>
</comment>
<feature type="transmembrane region" description="Helical" evidence="13">
    <location>
        <begin position="57"/>
        <end position="75"/>
    </location>
</feature>
<evidence type="ECO:0000259" key="14">
    <source>
        <dbReference type="Pfam" id="PF02517"/>
    </source>
</evidence>
<organism evidence="16">
    <name type="scientific">Strongyloides stercoralis</name>
    <name type="common">Threadworm</name>
    <dbReference type="NCBI Taxonomy" id="6248"/>
    <lineage>
        <taxon>Eukaryota</taxon>
        <taxon>Metazoa</taxon>
        <taxon>Ecdysozoa</taxon>
        <taxon>Nematoda</taxon>
        <taxon>Chromadorea</taxon>
        <taxon>Rhabditida</taxon>
        <taxon>Tylenchina</taxon>
        <taxon>Panagrolaimomorpha</taxon>
        <taxon>Strongyloidoidea</taxon>
        <taxon>Strongyloididae</taxon>
        <taxon>Strongyloides</taxon>
    </lineage>
</organism>
<feature type="domain" description="CAAX prenyl protease 2/Lysostaphin resistance protein A-like" evidence="14">
    <location>
        <begin position="139"/>
        <end position="240"/>
    </location>
</feature>
<evidence type="ECO:0000256" key="8">
    <source>
        <dbReference type="ARBA" id="ARBA00023136"/>
    </source>
</evidence>
<dbReference type="SUPFAM" id="SSF161098">
    <property type="entry name" value="MetI-like"/>
    <property type="match status" value="1"/>
</dbReference>
<dbReference type="AlphaFoldDB" id="A0A0K0EFV7"/>
<evidence type="ECO:0000256" key="13">
    <source>
        <dbReference type="SAM" id="Phobius"/>
    </source>
</evidence>
<dbReference type="EC" id="3.4.26.1" evidence="11"/>
<keyword evidence="4 13" id="KW-0812">Transmembrane</keyword>
<dbReference type="STRING" id="6248.A0A0K0EFV7"/>
<evidence type="ECO:0000256" key="4">
    <source>
        <dbReference type="ARBA" id="ARBA00022692"/>
    </source>
</evidence>
<feature type="transmembrane region" description="Helical" evidence="13">
    <location>
        <begin position="228"/>
        <end position="247"/>
    </location>
</feature>
<evidence type="ECO:0000256" key="6">
    <source>
        <dbReference type="ARBA" id="ARBA00022824"/>
    </source>
</evidence>
<dbReference type="PANTHER" id="PTHR13046">
    <property type="entry name" value="PROTEASE U48 CAAX PRENYL PROTEASE RCE1"/>
    <property type="match status" value="1"/>
</dbReference>
<evidence type="ECO:0000256" key="9">
    <source>
        <dbReference type="ARBA" id="ARBA00032607"/>
    </source>
</evidence>
<evidence type="ECO:0000256" key="3">
    <source>
        <dbReference type="ARBA" id="ARBA00022670"/>
    </source>
</evidence>
<dbReference type="GO" id="GO:0071586">
    <property type="term" value="P:CAAX-box protein processing"/>
    <property type="evidence" value="ECO:0007669"/>
    <property type="project" value="InterPro"/>
</dbReference>
<feature type="transmembrane region" description="Helical" evidence="13">
    <location>
        <begin position="259"/>
        <end position="277"/>
    </location>
</feature>
<sequence length="288" mass="32606">MIQIIIENGINKQIIVYQEEVLWLIFCKKNKNKSNVLWLFDYNGTDRNSLSSIIRRVSGAICCNAAFILVVHLILSSNDRNSFFEMGLKKEGIVASLFISPIPIICLYFGTIIMLGLDGILKEIFTLKGWSNCLTDRIFIRNVVFAPISEELAFRGCCIPLLLNCFEKGSIIFVLPLGFSLCHLHHILDDTRKGSSIINSLLARLFQCTYSYLFGVYAAFLFLRTGNVIAPIISHAICNCLGLPSIVDINEYQDNSPKVILYFCHIFGLVMFIYLLFPLTDTTLYQTI</sequence>
<evidence type="ECO:0000256" key="5">
    <source>
        <dbReference type="ARBA" id="ARBA00022801"/>
    </source>
</evidence>
<dbReference type="InterPro" id="IPR039731">
    <property type="entry name" value="Rce1"/>
</dbReference>
<evidence type="ECO:0000256" key="2">
    <source>
        <dbReference type="ARBA" id="ARBA00006897"/>
    </source>
</evidence>
<dbReference type="GO" id="GO:0004222">
    <property type="term" value="F:metalloendopeptidase activity"/>
    <property type="evidence" value="ECO:0007669"/>
    <property type="project" value="InterPro"/>
</dbReference>
<evidence type="ECO:0000256" key="1">
    <source>
        <dbReference type="ARBA" id="ARBA00004477"/>
    </source>
</evidence>
<keyword evidence="8 13" id="KW-0472">Membrane</keyword>
<keyword evidence="7 13" id="KW-1133">Transmembrane helix</keyword>
<reference evidence="16" key="1">
    <citation type="submission" date="2015-08" db="UniProtKB">
        <authorList>
            <consortium name="WormBaseParasite"/>
        </authorList>
    </citation>
    <scope>IDENTIFICATION</scope>
</reference>
<evidence type="ECO:0000313" key="16">
    <source>
        <dbReference type="WBParaSite" id="SSTP_0000836400.1"/>
    </source>
</evidence>
<evidence type="ECO:0000256" key="10">
    <source>
        <dbReference type="ARBA" id="ARBA00047280"/>
    </source>
</evidence>
<dbReference type="Pfam" id="PF02517">
    <property type="entry name" value="Rce1-like"/>
    <property type="match status" value="1"/>
</dbReference>
<keyword evidence="3" id="KW-0645">Protease</keyword>
<dbReference type="WBParaSite" id="SSTP_0000836400.1">
    <property type="protein sequence ID" value="SSTP_0000836400.1"/>
    <property type="gene ID" value="SSTP_0000836400"/>
</dbReference>
<evidence type="ECO:0000256" key="12">
    <source>
        <dbReference type="ARBA" id="ARBA00049763"/>
    </source>
</evidence>
<protein>
    <recommendedName>
        <fullName evidence="12">CAAX prenyl protease 2</fullName>
        <ecNumber evidence="11">3.4.26.1</ecNumber>
    </recommendedName>
    <alternativeName>
        <fullName evidence="9">Farnesylated proteins-converting enzyme 2</fullName>
    </alternativeName>
</protein>
<accession>A0A0K0EFV7</accession>
<dbReference type="InterPro" id="IPR003675">
    <property type="entry name" value="Rce1/LyrA-like_dom"/>
</dbReference>
<name>A0A0K0EFV7_STRER</name>
<proteinExistence type="inferred from homology"/>
<comment type="catalytic activity">
    <reaction evidence="10">
        <text>Hydrolyzes the peptide bond -P2-(S-farnesyl or geranylgeranyl)C-P1'-P2'-P3'-COOH where P1' and P2' are amino acids with aliphatic sidechains and P3' is any C-terminal residue.</text>
        <dbReference type="EC" id="3.4.26.1"/>
    </reaction>
</comment>
<evidence type="ECO:0000256" key="7">
    <source>
        <dbReference type="ARBA" id="ARBA00022989"/>
    </source>
</evidence>
<keyword evidence="6" id="KW-0256">Endoplasmic reticulum</keyword>